<dbReference type="Pfam" id="PF13439">
    <property type="entry name" value="Glyco_transf_4"/>
    <property type="match status" value="1"/>
</dbReference>
<feature type="domain" description="Glycosyltransferase subfamily 4-like N-terminal" evidence="2">
    <location>
        <begin position="14"/>
        <end position="184"/>
    </location>
</feature>
<dbReference type="KEGG" id="des:DSOUD_1412"/>
<dbReference type="PATRIC" id="fig|1603606.3.peg.1540"/>
<dbReference type="PANTHER" id="PTHR45947:SF3">
    <property type="entry name" value="SULFOQUINOVOSYL TRANSFERASE SQD2"/>
    <property type="match status" value="1"/>
</dbReference>
<dbReference type="PANTHER" id="PTHR45947">
    <property type="entry name" value="SULFOQUINOVOSYL TRANSFERASE SQD2"/>
    <property type="match status" value="1"/>
</dbReference>
<proteinExistence type="predicted"/>
<sequence length="432" mass="47828">MKICMFTNTYLPHIGGVARSVAVFADDLRHRGHEVLVVAPTFPGLHRGDEDPDRVVRVPALQKFNGSDFSVRLLLPGQFRRRLDAFAPEIIHSHHPFLLGDAALRTARHRRLPILFTHHTLYERYTHYVPFDSPVMQRFVIELATRFANLCRRVIAPSESIARLLEKRGVTTPCRVVPTGVDTDLFRQGRGRRFRDKLNIPPEAFVLGHLGRLAPEKNLAFLTEAAIKACRTLKNGVFLVAGVGSSRDRIKKDFAGAGLGERLVMVGELQGNDLPDCYAAMDLFLFASTSETQGIVLTEAMAAGLPVIALDAPGAREVVRDRSNGRLLAQTAMPDDFAAAIIDAAADHEELARWHEEGLRTAKLFSRQVSVRRLEEVYREALLPQPKGSGATLDAWEAILESLQAEWDLVTSKFGAVFEAVGHPADVPAELD</sequence>
<gene>
    <name evidence="3" type="ORF">DSOUD_1412</name>
</gene>
<dbReference type="InterPro" id="IPR050194">
    <property type="entry name" value="Glycosyltransferase_grp1"/>
</dbReference>
<protein>
    <submittedName>
        <fullName evidence="3">Glycosyl transferase family 1</fullName>
    </submittedName>
</protein>
<dbReference type="InterPro" id="IPR001296">
    <property type="entry name" value="Glyco_trans_1"/>
</dbReference>
<evidence type="ECO:0000259" key="1">
    <source>
        <dbReference type="Pfam" id="PF00534"/>
    </source>
</evidence>
<dbReference type="GO" id="GO:0016757">
    <property type="term" value="F:glycosyltransferase activity"/>
    <property type="evidence" value="ECO:0007669"/>
    <property type="project" value="InterPro"/>
</dbReference>
<dbReference type="EMBL" id="CP010802">
    <property type="protein sequence ID" value="ALC16191.1"/>
    <property type="molecule type" value="Genomic_DNA"/>
</dbReference>
<dbReference type="SUPFAM" id="SSF53756">
    <property type="entry name" value="UDP-Glycosyltransferase/glycogen phosphorylase"/>
    <property type="match status" value="1"/>
</dbReference>
<keyword evidence="3" id="KW-0808">Transferase</keyword>
<evidence type="ECO:0000313" key="3">
    <source>
        <dbReference type="EMBL" id="ALC16191.1"/>
    </source>
</evidence>
<dbReference type="OrthoDB" id="9802525at2"/>
<dbReference type="InterPro" id="IPR028098">
    <property type="entry name" value="Glyco_trans_4-like_N"/>
</dbReference>
<dbReference type="Pfam" id="PF00534">
    <property type="entry name" value="Glycos_transf_1"/>
    <property type="match status" value="1"/>
</dbReference>
<dbReference type="STRING" id="1603606.DSOUD_1412"/>
<dbReference type="AlphaFoldDB" id="A0A0M4CW86"/>
<dbReference type="Gene3D" id="3.40.50.2000">
    <property type="entry name" value="Glycogen Phosphorylase B"/>
    <property type="match status" value="2"/>
</dbReference>
<organism evidence="3 4">
    <name type="scientific">Desulfuromonas soudanensis</name>
    <dbReference type="NCBI Taxonomy" id="1603606"/>
    <lineage>
        <taxon>Bacteria</taxon>
        <taxon>Pseudomonadati</taxon>
        <taxon>Thermodesulfobacteriota</taxon>
        <taxon>Desulfuromonadia</taxon>
        <taxon>Desulfuromonadales</taxon>
        <taxon>Desulfuromonadaceae</taxon>
        <taxon>Desulfuromonas</taxon>
    </lineage>
</organism>
<keyword evidence="4" id="KW-1185">Reference proteome</keyword>
<accession>A0A0M4CW86</accession>
<dbReference type="Proteomes" id="UP000057158">
    <property type="component" value="Chromosome"/>
</dbReference>
<reference evidence="3 4" key="1">
    <citation type="submission" date="2015-07" db="EMBL/GenBank/DDBJ databases">
        <title>Isolation and Genomic Characterization of a Novel Halophilic Metal-Reducing Deltaproteobacterium from the Deep Subsurface.</title>
        <authorList>
            <person name="Badalamenti J.P."/>
            <person name="Summers Z.M."/>
            <person name="Gralnick J.A."/>
            <person name="Bond D.R."/>
        </authorList>
    </citation>
    <scope>NUCLEOTIDE SEQUENCE [LARGE SCALE GENOMIC DNA]</scope>
    <source>
        <strain evidence="3 4">WTL</strain>
    </source>
</reference>
<name>A0A0M4CW86_9BACT</name>
<evidence type="ECO:0000259" key="2">
    <source>
        <dbReference type="Pfam" id="PF13439"/>
    </source>
</evidence>
<dbReference type="RefSeq" id="WP_053550328.1">
    <property type="nucleotide sequence ID" value="NZ_CP010802.1"/>
</dbReference>
<evidence type="ECO:0000313" key="4">
    <source>
        <dbReference type="Proteomes" id="UP000057158"/>
    </source>
</evidence>
<feature type="domain" description="Glycosyl transferase family 1" evidence="1">
    <location>
        <begin position="193"/>
        <end position="358"/>
    </location>
</feature>